<gene>
    <name evidence="2" type="ORF">SCLCIDRAFT_1212706</name>
</gene>
<name>A0A0C3E9I6_9AGAM</name>
<dbReference type="Proteomes" id="UP000053989">
    <property type="component" value="Unassembled WGS sequence"/>
</dbReference>
<evidence type="ECO:0000313" key="2">
    <source>
        <dbReference type="EMBL" id="KIM65024.1"/>
    </source>
</evidence>
<evidence type="ECO:0000313" key="3">
    <source>
        <dbReference type="Proteomes" id="UP000053989"/>
    </source>
</evidence>
<keyword evidence="3" id="KW-1185">Reference proteome</keyword>
<dbReference type="AlphaFoldDB" id="A0A0C3E9I6"/>
<protein>
    <submittedName>
        <fullName evidence="2">Uncharacterized protein</fullName>
    </submittedName>
</protein>
<proteinExistence type="predicted"/>
<dbReference type="HOGENOM" id="CLU_1897446_0_0_1"/>
<reference evidence="2 3" key="1">
    <citation type="submission" date="2014-04" db="EMBL/GenBank/DDBJ databases">
        <authorList>
            <consortium name="DOE Joint Genome Institute"/>
            <person name="Kuo A."/>
            <person name="Kohler A."/>
            <person name="Nagy L.G."/>
            <person name="Floudas D."/>
            <person name="Copeland A."/>
            <person name="Barry K.W."/>
            <person name="Cichocki N."/>
            <person name="Veneault-Fourrey C."/>
            <person name="LaButti K."/>
            <person name="Lindquist E.A."/>
            <person name="Lipzen A."/>
            <person name="Lundell T."/>
            <person name="Morin E."/>
            <person name="Murat C."/>
            <person name="Sun H."/>
            <person name="Tunlid A."/>
            <person name="Henrissat B."/>
            <person name="Grigoriev I.V."/>
            <person name="Hibbett D.S."/>
            <person name="Martin F."/>
            <person name="Nordberg H.P."/>
            <person name="Cantor M.N."/>
            <person name="Hua S.X."/>
        </authorList>
    </citation>
    <scope>NUCLEOTIDE SEQUENCE [LARGE SCALE GENOMIC DNA]</scope>
    <source>
        <strain evidence="2 3">Foug A</strain>
    </source>
</reference>
<accession>A0A0C3E9I6</accession>
<evidence type="ECO:0000256" key="1">
    <source>
        <dbReference type="SAM" id="MobiDB-lite"/>
    </source>
</evidence>
<dbReference type="EMBL" id="KN822025">
    <property type="protein sequence ID" value="KIM65024.1"/>
    <property type="molecule type" value="Genomic_DNA"/>
</dbReference>
<organism evidence="2 3">
    <name type="scientific">Scleroderma citrinum Foug A</name>
    <dbReference type="NCBI Taxonomy" id="1036808"/>
    <lineage>
        <taxon>Eukaryota</taxon>
        <taxon>Fungi</taxon>
        <taxon>Dikarya</taxon>
        <taxon>Basidiomycota</taxon>
        <taxon>Agaricomycotina</taxon>
        <taxon>Agaricomycetes</taxon>
        <taxon>Agaricomycetidae</taxon>
        <taxon>Boletales</taxon>
        <taxon>Sclerodermatineae</taxon>
        <taxon>Sclerodermataceae</taxon>
        <taxon>Scleroderma</taxon>
    </lineage>
</organism>
<dbReference type="InParanoid" id="A0A0C3E9I6"/>
<sequence>MPLTQQSANVREKGSHGADWNSPTLSGFERITYLSNWDETNYSVAFKCSGAQRRCLAINHGHEWTQRHPVIRAYQVNYYEAYAGSHSYRDKIMQYSRHCSSQFGVIVVVKASKCRSHDTEFGELSDWRQNGQPF</sequence>
<feature type="region of interest" description="Disordered" evidence="1">
    <location>
        <begin position="1"/>
        <end position="21"/>
    </location>
</feature>
<reference evidence="3" key="2">
    <citation type="submission" date="2015-01" db="EMBL/GenBank/DDBJ databases">
        <title>Evolutionary Origins and Diversification of the Mycorrhizal Mutualists.</title>
        <authorList>
            <consortium name="DOE Joint Genome Institute"/>
            <consortium name="Mycorrhizal Genomics Consortium"/>
            <person name="Kohler A."/>
            <person name="Kuo A."/>
            <person name="Nagy L.G."/>
            <person name="Floudas D."/>
            <person name="Copeland A."/>
            <person name="Barry K.W."/>
            <person name="Cichocki N."/>
            <person name="Veneault-Fourrey C."/>
            <person name="LaButti K."/>
            <person name="Lindquist E.A."/>
            <person name="Lipzen A."/>
            <person name="Lundell T."/>
            <person name="Morin E."/>
            <person name="Murat C."/>
            <person name="Riley R."/>
            <person name="Ohm R."/>
            <person name="Sun H."/>
            <person name="Tunlid A."/>
            <person name="Henrissat B."/>
            <person name="Grigoriev I.V."/>
            <person name="Hibbett D.S."/>
            <person name="Martin F."/>
        </authorList>
    </citation>
    <scope>NUCLEOTIDE SEQUENCE [LARGE SCALE GENOMIC DNA]</scope>
    <source>
        <strain evidence="3">Foug A</strain>
    </source>
</reference>